<dbReference type="Proteomes" id="UP000030403">
    <property type="component" value="Unassembled WGS sequence"/>
</dbReference>
<evidence type="ECO:0000313" key="4">
    <source>
        <dbReference type="EMBL" id="KGX83923.1"/>
    </source>
</evidence>
<keyword evidence="3" id="KW-0812">Transmembrane</keyword>
<dbReference type="NCBIfam" id="TIGR02854">
    <property type="entry name" value="spore_II_GA"/>
    <property type="match status" value="1"/>
</dbReference>
<dbReference type="EC" id="3.4.23.-" evidence="1"/>
<keyword evidence="5" id="KW-1185">Reference proteome</keyword>
<keyword evidence="1 3" id="KW-0472">Membrane</keyword>
<feature type="transmembrane region" description="Helical" evidence="3">
    <location>
        <begin position="61"/>
        <end position="78"/>
    </location>
</feature>
<dbReference type="EMBL" id="AVPF01000075">
    <property type="protein sequence ID" value="KGX83923.1"/>
    <property type="molecule type" value="Genomic_DNA"/>
</dbReference>
<gene>
    <name evidence="4" type="ORF">N783_20555</name>
</gene>
<dbReference type="PIRSF" id="PIRSF018571">
    <property type="entry name" value="SpoIIGA"/>
    <property type="match status" value="1"/>
</dbReference>
<protein>
    <recommendedName>
        <fullName evidence="1">Sporulation sigma-E factor-processing peptidase</fullName>
        <ecNumber evidence="1">3.4.23.-</ecNumber>
    </recommendedName>
    <alternativeName>
        <fullName evidence="1">Membrane-associated aspartic protease</fullName>
    </alternativeName>
    <alternativeName>
        <fullName evidence="1">Stage II sporulation protein GA</fullName>
    </alternativeName>
</protein>
<comment type="subcellular location">
    <subcellularLocation>
        <location evidence="1">Cell membrane</location>
    </subcellularLocation>
</comment>
<dbReference type="GO" id="GO:0030436">
    <property type="term" value="P:asexual sporulation"/>
    <property type="evidence" value="ECO:0007669"/>
    <property type="project" value="InterPro"/>
</dbReference>
<comment type="similarity">
    <text evidence="1">Belongs to the peptidase U4 family.</text>
</comment>
<evidence type="ECO:0000256" key="1">
    <source>
        <dbReference type="PIRNR" id="PIRNR018571"/>
    </source>
</evidence>
<feature type="transmembrane region" description="Helical" evidence="3">
    <location>
        <begin position="130"/>
        <end position="147"/>
    </location>
</feature>
<dbReference type="GO" id="GO:0006508">
    <property type="term" value="P:proteolysis"/>
    <property type="evidence" value="ECO:0007669"/>
    <property type="project" value="UniProtKB-KW"/>
</dbReference>
<organism evidence="4 5">
    <name type="scientific">Pontibacillus marinus BH030004 = DSM 16465</name>
    <dbReference type="NCBI Taxonomy" id="1385511"/>
    <lineage>
        <taxon>Bacteria</taxon>
        <taxon>Bacillati</taxon>
        <taxon>Bacillota</taxon>
        <taxon>Bacilli</taxon>
        <taxon>Bacillales</taxon>
        <taxon>Bacillaceae</taxon>
        <taxon>Pontibacillus</taxon>
    </lineage>
</organism>
<feature type="transmembrane region" description="Helical" evidence="3">
    <location>
        <begin position="36"/>
        <end position="55"/>
    </location>
</feature>
<reference evidence="4 5" key="1">
    <citation type="submission" date="2013-08" db="EMBL/GenBank/DDBJ databases">
        <authorList>
            <person name="Huang J."/>
            <person name="Wang G."/>
        </authorList>
    </citation>
    <scope>NUCLEOTIDE SEQUENCE [LARGE SCALE GENOMIC DNA]</scope>
    <source>
        <strain evidence="4 5">BH030004</strain>
    </source>
</reference>
<name>A0A0A5FYM2_9BACI</name>
<evidence type="ECO:0000256" key="3">
    <source>
        <dbReference type="SAM" id="Phobius"/>
    </source>
</evidence>
<evidence type="ECO:0000256" key="2">
    <source>
        <dbReference type="PIRSR" id="PIRSR018571-1"/>
    </source>
</evidence>
<dbReference type="InterPro" id="IPR005081">
    <property type="entry name" value="SpoIIGA"/>
</dbReference>
<keyword evidence="1" id="KW-1003">Cell membrane</keyword>
<keyword evidence="1" id="KW-0645">Protease</keyword>
<dbReference type="AlphaFoldDB" id="A0A0A5FYM2"/>
<feature type="transmembrane region" description="Helical" evidence="3">
    <location>
        <begin position="90"/>
        <end position="110"/>
    </location>
</feature>
<comment type="subunit">
    <text evidence="1">Self-associates. Interacts with SigE. Interacts with SpoIIR.</text>
</comment>
<evidence type="ECO:0000313" key="5">
    <source>
        <dbReference type="Proteomes" id="UP000030403"/>
    </source>
</evidence>
<dbReference type="STRING" id="1385511.GCA_000425225_00956"/>
<dbReference type="GO" id="GO:0004190">
    <property type="term" value="F:aspartic-type endopeptidase activity"/>
    <property type="evidence" value="ECO:0007669"/>
    <property type="project" value="UniProtKB-KW"/>
</dbReference>
<sequence>MTIYLDAVWLLNFFLDWMILMLTHSLSKSQNNRWRLVIGAMVASLLVPINLYYPASIWSSPLVKAIFSAIIILTAFGFRNLRIFVRHILYFYFITFAIGGGLFGLYFVLNEQIQVSNGVVVTYQTGFGDGISWLFVFIGFPIVWWFTKKRMDQLVVQQMKYDEMIQVRLSIEGEIHETTALIDSGNQLTDPITKRPVIICDEALMRKWFSEGEWGQLKKANDDLALDQLPERWSDKIRIIPYQGVGGQGAFMMSIKPDWLEVTIQEKHVNINQVLIGFQFGQLAPDDSYHCLMHPHLLKTIAVDSA</sequence>
<keyword evidence="1" id="KW-0378">Hydrolase</keyword>
<dbReference type="GO" id="GO:0005886">
    <property type="term" value="C:plasma membrane"/>
    <property type="evidence" value="ECO:0007669"/>
    <property type="project" value="UniProtKB-SubCell"/>
</dbReference>
<dbReference type="eggNOG" id="ENOG50301AF">
    <property type="taxonomic scope" value="Bacteria"/>
</dbReference>
<dbReference type="RefSeq" id="WP_027448204.1">
    <property type="nucleotide sequence ID" value="NZ_AVPF01000075.1"/>
</dbReference>
<keyword evidence="1" id="KW-0064">Aspartyl protease</keyword>
<comment type="function">
    <text evidence="1">Probable aspartic protease that is responsible for the proteolytic cleavage of the RNA polymerase sigma E factor (SigE/spoIIGB) to yield the active peptide in the mother cell during sporulation. Responds to a signal from the forespore that is triggered by the extracellular signal protein SpoIIR.</text>
</comment>
<accession>A0A0A5FYM2</accession>
<feature type="active site" evidence="2">
    <location>
        <position position="183"/>
    </location>
</feature>
<proteinExistence type="inferred from homology"/>
<dbReference type="OrthoDB" id="2690199at2"/>
<dbReference type="Pfam" id="PF03419">
    <property type="entry name" value="Peptidase_U4"/>
    <property type="match status" value="1"/>
</dbReference>
<comment type="caution">
    <text evidence="4">The sequence shown here is derived from an EMBL/GenBank/DDBJ whole genome shotgun (WGS) entry which is preliminary data.</text>
</comment>
<feature type="transmembrane region" description="Helical" evidence="3">
    <location>
        <begin position="6"/>
        <end position="24"/>
    </location>
</feature>
<keyword evidence="3" id="KW-1133">Transmembrane helix</keyword>
<dbReference type="GO" id="GO:0030435">
    <property type="term" value="P:sporulation resulting in formation of a cellular spore"/>
    <property type="evidence" value="ECO:0007669"/>
    <property type="project" value="UniProtKB-KW"/>
</dbReference>
<keyword evidence="1" id="KW-0749">Sporulation</keyword>